<proteinExistence type="predicted"/>
<dbReference type="InterPro" id="IPR021264">
    <property type="entry name" value="AFUB_079030/YDR124W-like"/>
</dbReference>
<feature type="domain" description="Subtelomeric hrmA-associated cluster protein AFUB-079030/YDR124W-like helical bundle" evidence="2">
    <location>
        <begin position="118"/>
        <end position="261"/>
    </location>
</feature>
<feature type="compositionally biased region" description="Polar residues" evidence="1">
    <location>
        <begin position="326"/>
        <end position="344"/>
    </location>
</feature>
<feature type="compositionally biased region" description="Polar residues" evidence="1">
    <location>
        <begin position="352"/>
        <end position="362"/>
    </location>
</feature>
<dbReference type="PANTHER" id="PTHR36102:SF1">
    <property type="entry name" value="YDR124W-LIKE HELICAL BUNDLE DOMAIN-CONTAINING PROTEIN"/>
    <property type="match status" value="1"/>
</dbReference>
<feature type="compositionally biased region" description="Low complexity" evidence="1">
    <location>
        <begin position="312"/>
        <end position="325"/>
    </location>
</feature>
<dbReference type="InterPro" id="IPR047092">
    <property type="entry name" value="AFUB_07903/YDR124W-like_hel"/>
</dbReference>
<dbReference type="Pfam" id="PF11001">
    <property type="entry name" value="AFUB_07903_YDR124W_hel"/>
    <property type="match status" value="1"/>
</dbReference>
<keyword evidence="4" id="KW-1185">Reference proteome</keyword>
<feature type="compositionally biased region" description="Polar residues" evidence="1">
    <location>
        <begin position="457"/>
        <end position="466"/>
    </location>
</feature>
<reference evidence="3" key="1">
    <citation type="journal article" date="2023" name="Mol. Phylogenet. Evol.">
        <title>Genome-scale phylogeny and comparative genomics of the fungal order Sordariales.</title>
        <authorList>
            <person name="Hensen N."/>
            <person name="Bonometti L."/>
            <person name="Westerberg I."/>
            <person name="Brannstrom I.O."/>
            <person name="Guillou S."/>
            <person name="Cros-Aarteil S."/>
            <person name="Calhoun S."/>
            <person name="Haridas S."/>
            <person name="Kuo A."/>
            <person name="Mondo S."/>
            <person name="Pangilinan J."/>
            <person name="Riley R."/>
            <person name="LaButti K."/>
            <person name="Andreopoulos B."/>
            <person name="Lipzen A."/>
            <person name="Chen C."/>
            <person name="Yan M."/>
            <person name="Daum C."/>
            <person name="Ng V."/>
            <person name="Clum A."/>
            <person name="Steindorff A."/>
            <person name="Ohm R.A."/>
            <person name="Martin F."/>
            <person name="Silar P."/>
            <person name="Natvig D.O."/>
            <person name="Lalanne C."/>
            <person name="Gautier V."/>
            <person name="Ament-Velasquez S.L."/>
            <person name="Kruys A."/>
            <person name="Hutchinson M.I."/>
            <person name="Powell A.J."/>
            <person name="Barry K."/>
            <person name="Miller A.N."/>
            <person name="Grigoriev I.V."/>
            <person name="Debuchy R."/>
            <person name="Gladieux P."/>
            <person name="Hiltunen Thoren M."/>
            <person name="Johannesson H."/>
        </authorList>
    </citation>
    <scope>NUCLEOTIDE SEQUENCE</scope>
    <source>
        <strain evidence="3">PSN309</strain>
    </source>
</reference>
<feature type="region of interest" description="Disordered" evidence="1">
    <location>
        <begin position="387"/>
        <end position="561"/>
    </location>
</feature>
<evidence type="ECO:0000259" key="2">
    <source>
        <dbReference type="Pfam" id="PF11001"/>
    </source>
</evidence>
<dbReference type="AlphaFoldDB" id="A0AAN7ANR7"/>
<feature type="compositionally biased region" description="Low complexity" evidence="1">
    <location>
        <begin position="525"/>
        <end position="535"/>
    </location>
</feature>
<evidence type="ECO:0000313" key="3">
    <source>
        <dbReference type="EMBL" id="KAK4192085.1"/>
    </source>
</evidence>
<name>A0AAN7ANR7_9PEZI</name>
<gene>
    <name evidence="3" type="ORF">QBC35DRAFT_485593</name>
</gene>
<dbReference type="PANTHER" id="PTHR36102">
    <property type="entry name" value="CHROMOSOME 10, WHOLE GENOME SHOTGUN SEQUENCE"/>
    <property type="match status" value="1"/>
</dbReference>
<feature type="compositionally biased region" description="Basic residues" evidence="1">
    <location>
        <begin position="75"/>
        <end position="95"/>
    </location>
</feature>
<evidence type="ECO:0000313" key="4">
    <source>
        <dbReference type="Proteomes" id="UP001302126"/>
    </source>
</evidence>
<feature type="compositionally biased region" description="Basic residues" evidence="1">
    <location>
        <begin position="515"/>
        <end position="524"/>
    </location>
</feature>
<evidence type="ECO:0000256" key="1">
    <source>
        <dbReference type="SAM" id="MobiDB-lite"/>
    </source>
</evidence>
<protein>
    <recommendedName>
        <fullName evidence="2">Subtelomeric hrmA-associated cluster protein AFUB-079030/YDR124W-like helical bundle domain-containing protein</fullName>
    </recommendedName>
</protein>
<feature type="compositionally biased region" description="Pro residues" evidence="1">
    <location>
        <begin position="446"/>
        <end position="456"/>
    </location>
</feature>
<feature type="region of interest" description="Disordered" evidence="1">
    <location>
        <begin position="277"/>
        <end position="364"/>
    </location>
</feature>
<comment type="caution">
    <text evidence="3">The sequence shown here is derived from an EMBL/GenBank/DDBJ whole genome shotgun (WGS) entry which is preliminary data.</text>
</comment>
<dbReference type="EMBL" id="MU864356">
    <property type="protein sequence ID" value="KAK4192085.1"/>
    <property type="molecule type" value="Genomic_DNA"/>
</dbReference>
<feature type="compositionally biased region" description="Acidic residues" evidence="1">
    <location>
        <begin position="290"/>
        <end position="303"/>
    </location>
</feature>
<accession>A0AAN7ANR7</accession>
<dbReference type="Proteomes" id="UP001302126">
    <property type="component" value="Unassembled WGS sequence"/>
</dbReference>
<feature type="compositionally biased region" description="Polar residues" evidence="1">
    <location>
        <begin position="420"/>
        <end position="430"/>
    </location>
</feature>
<organism evidence="3 4">
    <name type="scientific">Podospora australis</name>
    <dbReference type="NCBI Taxonomy" id="1536484"/>
    <lineage>
        <taxon>Eukaryota</taxon>
        <taxon>Fungi</taxon>
        <taxon>Dikarya</taxon>
        <taxon>Ascomycota</taxon>
        <taxon>Pezizomycotina</taxon>
        <taxon>Sordariomycetes</taxon>
        <taxon>Sordariomycetidae</taxon>
        <taxon>Sordariales</taxon>
        <taxon>Podosporaceae</taxon>
        <taxon>Podospora</taxon>
    </lineage>
</organism>
<feature type="region of interest" description="Disordered" evidence="1">
    <location>
        <begin position="68"/>
        <end position="116"/>
    </location>
</feature>
<feature type="compositionally biased region" description="Polar residues" evidence="1">
    <location>
        <begin position="394"/>
        <end position="403"/>
    </location>
</feature>
<sequence>MSQTVSRALVENCAINHTNFFLAVTLRNGQHAYFSGPRTLSDLEVRDMFNMRAFQEYQGLPAIRSELDTYSNSPRRLRRRRRQQTGSRSHPRRQRGTANEDDSDDEPAPISTVRTPLQIGDSDAVWNFYKRSFEAVQQLACKIIAKAFIKTIAPRKQTKHPYTSGEVKKPDWWPRDRTEKGRHVEHKEPDHTSKDQRVHLLCHLLRLVVEPNARQHPDLRPLGITVSTLERAAMDQLFSFWENPKNEAKRPFLAEIFKVAKHEARFKRDECDANTTIYVTAQGPRGEPSPSDDEEDDHMEDNEEMTRDESAPPLTTPSSQTSTQTYHAQTSGSSHQLGNDTTDLANAMDGVTLSNPQYTSPPMIQADLPPGQNELVHIHIRENSLPSMHDTSRRSSMYGSPTEFSAPPAAHHQGMYPTNGGWQQAATTAPGSPGMYAFPPMHQQHQPPPLPPPPHPSTTFNPQSSMPLAHHHHHHQPQGYLTAQANDGLPRPPLVVYPGNNGGGVVSSPVVSHGGQHHHHHQHHQQQQQGYSGYLQHHHMTSAGNGRYSTGHGMDPRPPLP</sequence>
<reference evidence="3" key="2">
    <citation type="submission" date="2023-05" db="EMBL/GenBank/DDBJ databases">
        <authorList>
            <consortium name="Lawrence Berkeley National Laboratory"/>
            <person name="Steindorff A."/>
            <person name="Hensen N."/>
            <person name="Bonometti L."/>
            <person name="Westerberg I."/>
            <person name="Brannstrom I.O."/>
            <person name="Guillou S."/>
            <person name="Cros-Aarteil S."/>
            <person name="Calhoun S."/>
            <person name="Haridas S."/>
            <person name="Kuo A."/>
            <person name="Mondo S."/>
            <person name="Pangilinan J."/>
            <person name="Riley R."/>
            <person name="Labutti K."/>
            <person name="Andreopoulos B."/>
            <person name="Lipzen A."/>
            <person name="Chen C."/>
            <person name="Yanf M."/>
            <person name="Daum C."/>
            <person name="Ng V."/>
            <person name="Clum A."/>
            <person name="Ohm R."/>
            <person name="Martin F."/>
            <person name="Silar P."/>
            <person name="Natvig D."/>
            <person name="Lalanne C."/>
            <person name="Gautier V."/>
            <person name="Ament-Velasquez S.L."/>
            <person name="Kruys A."/>
            <person name="Hutchinson M.I."/>
            <person name="Powell A.J."/>
            <person name="Barry K."/>
            <person name="Miller A.N."/>
            <person name="Grigoriev I.V."/>
            <person name="Debuchy R."/>
            <person name="Gladieux P."/>
            <person name="Thoren M.H."/>
            <person name="Johannesson H."/>
        </authorList>
    </citation>
    <scope>NUCLEOTIDE SEQUENCE</scope>
    <source>
        <strain evidence="3">PSN309</strain>
    </source>
</reference>